<name>A0A7L4UR34_BALHA</name>
<dbReference type="InterPro" id="IPR052520">
    <property type="entry name" value="ATL_DNA_repair"/>
</dbReference>
<keyword evidence="4" id="KW-1185">Reference proteome</keyword>
<dbReference type="Proteomes" id="UP000251835">
    <property type="component" value="Unassembled WGS sequence"/>
</dbReference>
<protein>
    <submittedName>
        <fullName evidence="3">Methylated-DNA-protein-cysteine methyltransferase-like protein</fullName>
    </submittedName>
</protein>
<dbReference type="Pfam" id="PF01035">
    <property type="entry name" value="DNA_binding_1"/>
    <property type="match status" value="1"/>
</dbReference>
<dbReference type="InterPro" id="IPR036217">
    <property type="entry name" value="MethylDNA_cys_MeTrfase_DNAb"/>
</dbReference>
<dbReference type="RefSeq" id="WP_116495780.1">
    <property type="nucleotide sequence ID" value="NZ_QENZ01000003.1"/>
</dbReference>
<evidence type="ECO:0000313" key="4">
    <source>
        <dbReference type="Proteomes" id="UP000251835"/>
    </source>
</evidence>
<dbReference type="Gene3D" id="1.10.10.10">
    <property type="entry name" value="Winged helix-like DNA-binding domain superfamily/Winged helix DNA-binding domain"/>
    <property type="match status" value="1"/>
</dbReference>
<dbReference type="AlphaFoldDB" id="A0A7L4UR34"/>
<dbReference type="InterPro" id="IPR036388">
    <property type="entry name" value="WH-like_DNA-bd_sf"/>
</dbReference>
<evidence type="ECO:0000313" key="3">
    <source>
        <dbReference type="EMBL" id="PVX52238.1"/>
    </source>
</evidence>
<dbReference type="PANTHER" id="PTHR42942">
    <property type="entry name" value="6-O-METHYLGUANINE DNA METHYLTRANSFERASE"/>
    <property type="match status" value="1"/>
</dbReference>
<dbReference type="PANTHER" id="PTHR42942:SF1">
    <property type="entry name" value="ALKYLTRANSFERASE-LIKE PROTEIN 1"/>
    <property type="match status" value="1"/>
</dbReference>
<proteinExistence type="predicted"/>
<dbReference type="GO" id="GO:0006281">
    <property type="term" value="P:DNA repair"/>
    <property type="evidence" value="ECO:0007669"/>
    <property type="project" value="InterPro"/>
</dbReference>
<dbReference type="OrthoDB" id="9132167at2"/>
<sequence length="108" mass="12195">MKISQENIFEIVRKIPKGRVTSYGAIAKYFGTVRSARMVGWIMNTAHGYSPYVPAHRVVNRNGLLTGKAHFGGENTMKELLESEGIVIINDKIVNFEAVFWNPIEELK</sequence>
<accession>A0A7L4UR34</accession>
<gene>
    <name evidence="3" type="ORF">C7377_0545</name>
</gene>
<comment type="caution">
    <text evidence="3">The sequence shown here is derived from an EMBL/GenBank/DDBJ whole genome shotgun (WGS) entry which is preliminary data.</text>
</comment>
<reference evidence="3 4" key="1">
    <citation type="submission" date="2018-05" db="EMBL/GenBank/DDBJ databases">
        <title>Genomic Encyclopedia of Type Strains, Phase IV (KMG-IV): sequencing the most valuable type-strain genomes for metagenomic binning, comparative biology and taxonomic classification.</title>
        <authorList>
            <person name="Goeker M."/>
        </authorList>
    </citation>
    <scope>NUCLEOTIDE SEQUENCE [LARGE SCALE GENOMIC DNA]</scope>
    <source>
        <strain evidence="3 4">DSM 28579</strain>
    </source>
</reference>
<dbReference type="GO" id="GO:0032259">
    <property type="term" value="P:methylation"/>
    <property type="evidence" value="ECO:0007669"/>
    <property type="project" value="UniProtKB-KW"/>
</dbReference>
<organism evidence="3 4">
    <name type="scientific">Balneicella halophila</name>
    <dbReference type="NCBI Taxonomy" id="1537566"/>
    <lineage>
        <taxon>Bacteria</taxon>
        <taxon>Pseudomonadati</taxon>
        <taxon>Bacteroidota</taxon>
        <taxon>Bacteroidia</taxon>
        <taxon>Bacteroidales</taxon>
        <taxon>Balneicellaceae</taxon>
        <taxon>Balneicella</taxon>
    </lineage>
</organism>
<evidence type="ECO:0000256" key="1">
    <source>
        <dbReference type="ARBA" id="ARBA00022763"/>
    </source>
</evidence>
<keyword evidence="3" id="KW-0808">Transferase</keyword>
<keyword evidence="3" id="KW-0489">Methyltransferase</keyword>
<dbReference type="SUPFAM" id="SSF46767">
    <property type="entry name" value="Methylated DNA-protein cysteine methyltransferase, C-terminal domain"/>
    <property type="match status" value="1"/>
</dbReference>
<keyword evidence="1" id="KW-0227">DNA damage</keyword>
<evidence type="ECO:0000259" key="2">
    <source>
        <dbReference type="Pfam" id="PF01035"/>
    </source>
</evidence>
<dbReference type="EMBL" id="QENZ01000003">
    <property type="protein sequence ID" value="PVX52238.1"/>
    <property type="molecule type" value="Genomic_DNA"/>
</dbReference>
<dbReference type="CDD" id="cd06445">
    <property type="entry name" value="ATase"/>
    <property type="match status" value="1"/>
</dbReference>
<dbReference type="InterPro" id="IPR014048">
    <property type="entry name" value="MethylDNA_cys_MeTrfase_DNA-bd"/>
</dbReference>
<dbReference type="GO" id="GO:0008168">
    <property type="term" value="F:methyltransferase activity"/>
    <property type="evidence" value="ECO:0007669"/>
    <property type="project" value="UniProtKB-KW"/>
</dbReference>
<feature type="domain" description="Methylated-DNA-[protein]-cysteine S-methyltransferase DNA binding" evidence="2">
    <location>
        <begin position="5"/>
        <end position="86"/>
    </location>
</feature>